<dbReference type="InterPro" id="IPR013324">
    <property type="entry name" value="RNA_pol_sigma_r3/r4-like"/>
</dbReference>
<dbReference type="InterPro" id="IPR036388">
    <property type="entry name" value="WH-like_DNA-bd_sf"/>
</dbReference>
<proteinExistence type="inferred from homology"/>
<name>A0A4Q7N4K9_9BACT</name>
<dbReference type="GO" id="GO:0006352">
    <property type="term" value="P:DNA-templated transcription initiation"/>
    <property type="evidence" value="ECO:0007669"/>
    <property type="project" value="InterPro"/>
</dbReference>
<dbReference type="GO" id="GO:0003677">
    <property type="term" value="F:DNA binding"/>
    <property type="evidence" value="ECO:0007669"/>
    <property type="project" value="InterPro"/>
</dbReference>
<dbReference type="SUPFAM" id="SSF88946">
    <property type="entry name" value="Sigma2 domain of RNA polymerase sigma factors"/>
    <property type="match status" value="1"/>
</dbReference>
<dbReference type="SUPFAM" id="SSF88659">
    <property type="entry name" value="Sigma3 and sigma4 domains of RNA polymerase sigma factors"/>
    <property type="match status" value="1"/>
</dbReference>
<dbReference type="OrthoDB" id="663247at2"/>
<dbReference type="InterPro" id="IPR014284">
    <property type="entry name" value="RNA_pol_sigma-70_dom"/>
</dbReference>
<dbReference type="GO" id="GO:0016987">
    <property type="term" value="F:sigma factor activity"/>
    <property type="evidence" value="ECO:0007669"/>
    <property type="project" value="UniProtKB-KW"/>
</dbReference>
<sequence length="184" mass="21572">MIQITEIKKGDQVAYQAVYDLYHAKLFHYFLKRTRIKEQAKDLTQQSFIKLWKSRHTLSDAYSLDTQLFTIASSIFVDHLRKQAAERKYQHRLEDDLCEQPALVCHSNTDYESADYLDAVSEDLPPIRRNVFMLKIAKGYSNKEIAEQLSVSIKTVEDHYSKALKHVRSLVTILLFLHILFSQY</sequence>
<dbReference type="InterPro" id="IPR039425">
    <property type="entry name" value="RNA_pol_sigma-70-like"/>
</dbReference>
<dbReference type="Gene3D" id="1.10.1740.10">
    <property type="match status" value="1"/>
</dbReference>
<keyword evidence="3" id="KW-0731">Sigma factor</keyword>
<dbReference type="InterPro" id="IPR013249">
    <property type="entry name" value="RNA_pol_sigma70_r4_t2"/>
</dbReference>
<evidence type="ECO:0000313" key="6">
    <source>
        <dbReference type="EMBL" id="RZS75952.1"/>
    </source>
</evidence>
<dbReference type="EMBL" id="SGXA01000001">
    <property type="protein sequence ID" value="RZS75952.1"/>
    <property type="molecule type" value="Genomic_DNA"/>
</dbReference>
<dbReference type="Gene3D" id="1.10.10.10">
    <property type="entry name" value="Winged helix-like DNA-binding domain superfamily/Winged helix DNA-binding domain"/>
    <property type="match status" value="1"/>
</dbReference>
<dbReference type="PANTHER" id="PTHR43133">
    <property type="entry name" value="RNA POLYMERASE ECF-TYPE SIGMA FACTO"/>
    <property type="match status" value="1"/>
</dbReference>
<accession>A0A4Q7N4K9</accession>
<reference evidence="6 7" key="1">
    <citation type="submission" date="2019-02" db="EMBL/GenBank/DDBJ databases">
        <title>Genomic Encyclopedia of Type Strains, Phase IV (KMG-IV): sequencing the most valuable type-strain genomes for metagenomic binning, comparative biology and taxonomic classification.</title>
        <authorList>
            <person name="Goeker M."/>
        </authorList>
    </citation>
    <scope>NUCLEOTIDE SEQUENCE [LARGE SCALE GENOMIC DNA]</scope>
    <source>
        <strain evidence="6 7">DSM 18116</strain>
    </source>
</reference>
<dbReference type="Proteomes" id="UP000293874">
    <property type="component" value="Unassembled WGS sequence"/>
</dbReference>
<dbReference type="RefSeq" id="WP_130540284.1">
    <property type="nucleotide sequence ID" value="NZ_CP042431.1"/>
</dbReference>
<protein>
    <submittedName>
        <fullName evidence="6">RNA polymerase sigma (SigX) subunit</fullName>
    </submittedName>
</protein>
<evidence type="ECO:0000256" key="4">
    <source>
        <dbReference type="ARBA" id="ARBA00023163"/>
    </source>
</evidence>
<dbReference type="SMART" id="SM00421">
    <property type="entry name" value="HTH_LUXR"/>
    <property type="match status" value="1"/>
</dbReference>
<keyword evidence="2" id="KW-0805">Transcription regulation</keyword>
<evidence type="ECO:0000259" key="5">
    <source>
        <dbReference type="SMART" id="SM00421"/>
    </source>
</evidence>
<evidence type="ECO:0000256" key="3">
    <source>
        <dbReference type="ARBA" id="ARBA00023082"/>
    </source>
</evidence>
<evidence type="ECO:0000313" key="7">
    <source>
        <dbReference type="Proteomes" id="UP000293874"/>
    </source>
</evidence>
<comment type="similarity">
    <text evidence="1">Belongs to the sigma-70 factor family. ECF subfamily.</text>
</comment>
<dbReference type="PRINTS" id="PR00038">
    <property type="entry name" value="HTHLUXR"/>
</dbReference>
<gene>
    <name evidence="6" type="ORF">EV199_1828</name>
</gene>
<dbReference type="InterPro" id="IPR000792">
    <property type="entry name" value="Tscrpt_reg_LuxR_C"/>
</dbReference>
<dbReference type="Pfam" id="PF08281">
    <property type="entry name" value="Sigma70_r4_2"/>
    <property type="match status" value="1"/>
</dbReference>
<dbReference type="AlphaFoldDB" id="A0A4Q7N4K9"/>
<keyword evidence="4" id="KW-0804">Transcription</keyword>
<keyword evidence="7" id="KW-1185">Reference proteome</keyword>
<dbReference type="Pfam" id="PF04542">
    <property type="entry name" value="Sigma70_r2"/>
    <property type="match status" value="1"/>
</dbReference>
<dbReference type="InterPro" id="IPR007627">
    <property type="entry name" value="RNA_pol_sigma70_r2"/>
</dbReference>
<feature type="domain" description="HTH luxR-type" evidence="5">
    <location>
        <begin position="121"/>
        <end position="177"/>
    </location>
</feature>
<comment type="caution">
    <text evidence="6">The sequence shown here is derived from an EMBL/GenBank/DDBJ whole genome shotgun (WGS) entry which is preliminary data.</text>
</comment>
<dbReference type="NCBIfam" id="TIGR02937">
    <property type="entry name" value="sigma70-ECF"/>
    <property type="match status" value="1"/>
</dbReference>
<dbReference type="PANTHER" id="PTHR43133:SF46">
    <property type="entry name" value="RNA POLYMERASE SIGMA-70 FACTOR ECF SUBFAMILY"/>
    <property type="match status" value="1"/>
</dbReference>
<evidence type="ECO:0000256" key="1">
    <source>
        <dbReference type="ARBA" id="ARBA00010641"/>
    </source>
</evidence>
<evidence type="ECO:0000256" key="2">
    <source>
        <dbReference type="ARBA" id="ARBA00023015"/>
    </source>
</evidence>
<dbReference type="InterPro" id="IPR013325">
    <property type="entry name" value="RNA_pol_sigma_r2"/>
</dbReference>
<organism evidence="6 7">
    <name type="scientific">Pseudobacter ginsenosidimutans</name>
    <dbReference type="NCBI Taxonomy" id="661488"/>
    <lineage>
        <taxon>Bacteria</taxon>
        <taxon>Pseudomonadati</taxon>
        <taxon>Bacteroidota</taxon>
        <taxon>Chitinophagia</taxon>
        <taxon>Chitinophagales</taxon>
        <taxon>Chitinophagaceae</taxon>
        <taxon>Pseudobacter</taxon>
    </lineage>
</organism>